<feature type="domain" description="Glycosyltransferase subfamily 4-like N-terminal" evidence="2">
    <location>
        <begin position="22"/>
        <end position="179"/>
    </location>
</feature>
<accession>A0A167KEE4</accession>
<protein>
    <recommendedName>
        <fullName evidence="5">Glycosyltransferase</fullName>
    </recommendedName>
</protein>
<organism evidence="3 4">
    <name type="scientific">Cochleicola gelatinilyticus</name>
    <dbReference type="NCBI Taxonomy" id="1763537"/>
    <lineage>
        <taxon>Bacteria</taxon>
        <taxon>Pseudomonadati</taxon>
        <taxon>Bacteroidota</taxon>
        <taxon>Flavobacteriia</taxon>
        <taxon>Flavobacteriales</taxon>
        <taxon>Flavobacteriaceae</taxon>
        <taxon>Cochleicola</taxon>
    </lineage>
</organism>
<sequence>MTQGVTNRKFKICLVAISLAKGGAERSVAMLSQMLTAKGHEVHVVVLTDAVDYPFEGTLFNLGKFKKERESQFGRIRRFRKLRKYLSAQDFDVIIDHRVKNSLPRERYYKRWVYAGIPKIYVVHSSKLTNYLTEKPSAMARIYNRNVATVAVSEYIQKHILENRKITNSHVIHNAYNPSWAEHAHVLPSELNDKQYILSYGRLNDDIKDFQFLIHSFNHSGLWKKGIVLVILGEGKDEAKLKRLVQSLPCNKLVQFHPFTSEPFGYIANARFVTLTSHYEGFPMVLVESLSLGTPVVSLDIPSGPSEVITHRKNGLLVEKREVPLFSEAMRLLFKNERLYVQCKHEAAASVSQFSMKAIAEQWNQLLQDEVHRPE</sequence>
<dbReference type="RefSeq" id="WP_068588132.1">
    <property type="nucleotide sequence ID" value="NZ_LRXL01000001.1"/>
</dbReference>
<evidence type="ECO:0000313" key="3">
    <source>
        <dbReference type="EMBL" id="OAB81804.1"/>
    </source>
</evidence>
<dbReference type="AlphaFoldDB" id="A0A167KEE4"/>
<proteinExistence type="predicted"/>
<comment type="caution">
    <text evidence="3">The sequence shown here is derived from an EMBL/GenBank/DDBJ whole genome shotgun (WGS) entry which is preliminary data.</text>
</comment>
<keyword evidence="4" id="KW-1185">Reference proteome</keyword>
<dbReference type="GO" id="GO:0016757">
    <property type="term" value="F:glycosyltransferase activity"/>
    <property type="evidence" value="ECO:0007669"/>
    <property type="project" value="InterPro"/>
</dbReference>
<evidence type="ECO:0000313" key="4">
    <source>
        <dbReference type="Proteomes" id="UP000077013"/>
    </source>
</evidence>
<dbReference type="InterPro" id="IPR028098">
    <property type="entry name" value="Glyco_trans_4-like_N"/>
</dbReference>
<dbReference type="STRING" id="1763537.ULVI_00245"/>
<evidence type="ECO:0000259" key="2">
    <source>
        <dbReference type="Pfam" id="PF13439"/>
    </source>
</evidence>
<dbReference type="SUPFAM" id="SSF53756">
    <property type="entry name" value="UDP-Glycosyltransferase/glycogen phosphorylase"/>
    <property type="match status" value="1"/>
</dbReference>
<evidence type="ECO:0000259" key="1">
    <source>
        <dbReference type="Pfam" id="PF00534"/>
    </source>
</evidence>
<dbReference type="Pfam" id="PF13439">
    <property type="entry name" value="Glyco_transf_4"/>
    <property type="match status" value="1"/>
</dbReference>
<dbReference type="InterPro" id="IPR001296">
    <property type="entry name" value="Glyco_trans_1"/>
</dbReference>
<dbReference type="PANTHER" id="PTHR12526">
    <property type="entry name" value="GLYCOSYLTRANSFERASE"/>
    <property type="match status" value="1"/>
</dbReference>
<evidence type="ECO:0008006" key="5">
    <source>
        <dbReference type="Google" id="ProtNLM"/>
    </source>
</evidence>
<feature type="domain" description="Glycosyl transferase family 1" evidence="1">
    <location>
        <begin position="192"/>
        <end position="347"/>
    </location>
</feature>
<dbReference type="EMBL" id="LRXL01000001">
    <property type="protein sequence ID" value="OAB81804.1"/>
    <property type="molecule type" value="Genomic_DNA"/>
</dbReference>
<dbReference type="Pfam" id="PF00534">
    <property type="entry name" value="Glycos_transf_1"/>
    <property type="match status" value="1"/>
</dbReference>
<dbReference type="Gene3D" id="3.40.50.2000">
    <property type="entry name" value="Glycogen Phosphorylase B"/>
    <property type="match status" value="2"/>
</dbReference>
<gene>
    <name evidence="3" type="ORF">ULVI_00245</name>
</gene>
<reference evidence="3 4" key="1">
    <citation type="submission" date="2016-02" db="EMBL/GenBank/DDBJ databases">
        <title>Ulvibacter sp. LPB0005, isolated from Thais luteostoma.</title>
        <authorList>
            <person name="Shin S.-K."/>
            <person name="Yi H."/>
        </authorList>
    </citation>
    <scope>NUCLEOTIDE SEQUENCE [LARGE SCALE GENOMIC DNA]</scope>
    <source>
        <strain evidence="3 4">LPB0005</strain>
    </source>
</reference>
<name>A0A167KEE4_9FLAO</name>
<dbReference type="Proteomes" id="UP000077013">
    <property type="component" value="Unassembled WGS sequence"/>
</dbReference>